<protein>
    <submittedName>
        <fullName evidence="1">Uncharacterized protein</fullName>
    </submittedName>
</protein>
<reference evidence="1 2" key="1">
    <citation type="submission" date="2020-09" db="EMBL/GenBank/DDBJ databases">
        <title>Pseudoxanthomonas sp. CAU 1598 isolated from sand of Yaerae Beach.</title>
        <authorList>
            <person name="Kim W."/>
        </authorList>
    </citation>
    <scope>NUCLEOTIDE SEQUENCE [LARGE SCALE GENOMIC DNA]</scope>
    <source>
        <strain evidence="1 2">CAU 1598</strain>
    </source>
</reference>
<name>A0AAW3ZTC9_9GAMM</name>
<accession>A0AAW3ZTC9</accession>
<dbReference type="EMBL" id="JACYTR010000098">
    <property type="protein sequence ID" value="MBD8528219.1"/>
    <property type="molecule type" value="Genomic_DNA"/>
</dbReference>
<comment type="caution">
    <text evidence="1">The sequence shown here is derived from an EMBL/GenBank/DDBJ whole genome shotgun (WGS) entry which is preliminary data.</text>
</comment>
<proteinExistence type="predicted"/>
<evidence type="ECO:0000313" key="1">
    <source>
        <dbReference type="EMBL" id="MBD8528219.1"/>
    </source>
</evidence>
<dbReference type="AlphaFoldDB" id="A0AAW3ZTC9"/>
<evidence type="ECO:0000313" key="2">
    <source>
        <dbReference type="Proteomes" id="UP000613768"/>
    </source>
</evidence>
<gene>
    <name evidence="1" type="ORF">IFO71_20925</name>
</gene>
<sequence>MLESLANTLSLKGVLDGLKPFGWEHIDHWAQGEFHHDVVLRVKNTPQELPGPVVVVSTNCNGGVKEVLCLGDVPDRFGLWHYRCPENPEFEGPAPDVRGFARTVHWFNPCDLLKPGTRSEYKEEFRKRQRGGGYVCVDASEE</sequence>
<organism evidence="1 2">
    <name type="scientific">Pseudomarimonas arenosa</name>
    <dbReference type="NCBI Taxonomy" id="2774145"/>
    <lineage>
        <taxon>Bacteria</taxon>
        <taxon>Pseudomonadati</taxon>
        <taxon>Pseudomonadota</taxon>
        <taxon>Gammaproteobacteria</taxon>
        <taxon>Lysobacterales</taxon>
        <taxon>Lysobacteraceae</taxon>
        <taxon>Pseudomarimonas</taxon>
    </lineage>
</organism>
<keyword evidence="2" id="KW-1185">Reference proteome</keyword>
<dbReference type="Proteomes" id="UP000613768">
    <property type="component" value="Unassembled WGS sequence"/>
</dbReference>
<dbReference type="RefSeq" id="WP_192031635.1">
    <property type="nucleotide sequence ID" value="NZ_JACYTR010000098.1"/>
</dbReference>